<accession>A0A939BMG0</accession>
<comment type="caution">
    <text evidence="1">The sequence shown here is derived from an EMBL/GenBank/DDBJ whole genome shotgun (WGS) entry which is preliminary data.</text>
</comment>
<dbReference type="RefSeq" id="WP_204701150.1">
    <property type="nucleotide sequence ID" value="NZ_JAFBDQ010000005.1"/>
</dbReference>
<proteinExistence type="predicted"/>
<protein>
    <submittedName>
        <fullName evidence="1">Uncharacterized protein</fullName>
    </submittedName>
</protein>
<evidence type="ECO:0000313" key="2">
    <source>
        <dbReference type="Proteomes" id="UP000774000"/>
    </source>
</evidence>
<organism evidence="1 2">
    <name type="scientific">Halanaerobacter jeridensis</name>
    <dbReference type="NCBI Taxonomy" id="706427"/>
    <lineage>
        <taxon>Bacteria</taxon>
        <taxon>Bacillati</taxon>
        <taxon>Bacillota</taxon>
        <taxon>Clostridia</taxon>
        <taxon>Halanaerobiales</taxon>
        <taxon>Halobacteroidaceae</taxon>
        <taxon>Halanaerobacter</taxon>
    </lineage>
</organism>
<name>A0A939BMG0_9FIRM</name>
<keyword evidence="2" id="KW-1185">Reference proteome</keyword>
<sequence>MKLIFNSSMLLILFVFLVVGTAYGNLASNSNQVGINCKVDKYVKIQCDDIEEDAWIDYDAPEWLSLKNRLRWSRDKSSTNGEGSPFTGQGGEVKWARQEVTVRSNTFFRIRAEASYPAHSDSKSVLHNKWGKPKTFYSYLLPICGPIGFARKIIPGENSAYLPGVWGTTKYILASKIAMPEEFWRVEAGHYVGKITLTVESF</sequence>
<dbReference type="Proteomes" id="UP000774000">
    <property type="component" value="Unassembled WGS sequence"/>
</dbReference>
<reference evidence="1" key="1">
    <citation type="submission" date="2021-01" db="EMBL/GenBank/DDBJ databases">
        <title>Genomic Encyclopedia of Type Strains, Phase IV (KMG-IV): sequencing the most valuable type-strain genomes for metagenomic binning, comparative biology and taxonomic classification.</title>
        <authorList>
            <person name="Goeker M."/>
        </authorList>
    </citation>
    <scope>NUCLEOTIDE SEQUENCE</scope>
    <source>
        <strain evidence="1">DSM 23230</strain>
    </source>
</reference>
<evidence type="ECO:0000313" key="1">
    <source>
        <dbReference type="EMBL" id="MBM7556370.1"/>
    </source>
</evidence>
<dbReference type="AlphaFoldDB" id="A0A939BMG0"/>
<dbReference type="EMBL" id="JAFBDQ010000005">
    <property type="protein sequence ID" value="MBM7556370.1"/>
    <property type="molecule type" value="Genomic_DNA"/>
</dbReference>
<gene>
    <name evidence="1" type="ORF">JOC47_001213</name>
</gene>